<organism evidence="1 2">
    <name type="scientific">Araneus ventricosus</name>
    <name type="common">Orbweaver spider</name>
    <name type="synonym">Epeira ventricosa</name>
    <dbReference type="NCBI Taxonomy" id="182803"/>
    <lineage>
        <taxon>Eukaryota</taxon>
        <taxon>Metazoa</taxon>
        <taxon>Ecdysozoa</taxon>
        <taxon>Arthropoda</taxon>
        <taxon>Chelicerata</taxon>
        <taxon>Arachnida</taxon>
        <taxon>Araneae</taxon>
        <taxon>Araneomorphae</taxon>
        <taxon>Entelegynae</taxon>
        <taxon>Araneoidea</taxon>
        <taxon>Araneidae</taxon>
        <taxon>Araneus</taxon>
    </lineage>
</organism>
<accession>A0A4Y2S3Z0</accession>
<sequence>MTAGQFAMVELEIKRKRKVGRDRGEKTFRVIPHPPLLVRWVGKVPLPANILCSSSRLANGTRMHFLMMQAIIKRIVLSVAKSRPESVPRHHDANTPK</sequence>
<dbReference type="EMBL" id="BGPR01019509">
    <property type="protein sequence ID" value="GBN82159.1"/>
    <property type="molecule type" value="Genomic_DNA"/>
</dbReference>
<reference evidence="1 2" key="1">
    <citation type="journal article" date="2019" name="Sci. Rep.">
        <title>Orb-weaving spider Araneus ventricosus genome elucidates the spidroin gene catalogue.</title>
        <authorList>
            <person name="Kono N."/>
            <person name="Nakamura H."/>
            <person name="Ohtoshi R."/>
            <person name="Moran D.A.P."/>
            <person name="Shinohara A."/>
            <person name="Yoshida Y."/>
            <person name="Fujiwara M."/>
            <person name="Mori M."/>
            <person name="Tomita M."/>
            <person name="Arakawa K."/>
        </authorList>
    </citation>
    <scope>NUCLEOTIDE SEQUENCE [LARGE SCALE GENOMIC DNA]</scope>
</reference>
<evidence type="ECO:0000313" key="2">
    <source>
        <dbReference type="Proteomes" id="UP000499080"/>
    </source>
</evidence>
<gene>
    <name evidence="1" type="ORF">AVEN_254536_1</name>
</gene>
<evidence type="ECO:0000313" key="1">
    <source>
        <dbReference type="EMBL" id="GBN82159.1"/>
    </source>
</evidence>
<dbReference type="AlphaFoldDB" id="A0A4Y2S3Z0"/>
<proteinExistence type="predicted"/>
<name>A0A4Y2S3Z0_ARAVE</name>
<keyword evidence="2" id="KW-1185">Reference proteome</keyword>
<protein>
    <submittedName>
        <fullName evidence="1">Uncharacterized protein</fullName>
    </submittedName>
</protein>
<comment type="caution">
    <text evidence="1">The sequence shown here is derived from an EMBL/GenBank/DDBJ whole genome shotgun (WGS) entry which is preliminary data.</text>
</comment>
<dbReference type="Proteomes" id="UP000499080">
    <property type="component" value="Unassembled WGS sequence"/>
</dbReference>